<dbReference type="EMBL" id="CM041554">
    <property type="protein sequence ID" value="KAI3351756.1"/>
    <property type="molecule type" value="Genomic_DNA"/>
</dbReference>
<evidence type="ECO:0000313" key="1">
    <source>
        <dbReference type="EMBL" id="KAI3351756.1"/>
    </source>
</evidence>
<evidence type="ECO:0000313" key="2">
    <source>
        <dbReference type="Proteomes" id="UP000831701"/>
    </source>
</evidence>
<sequence length="1061" mass="116072">MRRGSVIGNLGKDLGLGIASLSSRKARIDTDRNGKRYCDINLNTGDLIVTDRIDREALCGKKATCVLKEELVLENPLELHRISVHVQDINDNAPQFSEDLISLEITESAVKGARFLLSEAHDADIGTNTVQRYTLQNNEHFTINVDTESGGRKHSELVLVKELDREQERELKLVLTALDGGSPQRSGTVVIHVTVLDANDNAPVFSQAVYEASLPENSPPDTVVVTVSATDADEGPNGDITYNFDHVSDDHVSLFSLDHKTGEIRVIGSIDYESETSIELRIRAKDGPGLTSYCTVIIDVTDVNDNPPIISLKSLTNPIPENVVTWYRDINDNPPVFEEQSYSAYVSENNKPGSTLCSVSARDPDWRQNGTVIYSLLAGELRSFKVQVTARDNGSPPLSSNVTVSVFISDVNDNSPQILYPAPEGNSFMTELVPKAAHGGSLVSKVIAVDADSGQNAWLSYHIVKSTDPGLFTIGVHSGEIRTQRDISESDSMKQNLIVAVKDNGQPSLSATCSMYLLISDNLAEVPELKDISYDDKNSKLTSYLIIALVCVSTFFLTFIIIILGVRFCRRRKPRLLFDGAVAIPSAYLPPNYADVDGTGTLRSAYNYDAYLTTGSRTKVGIINVQDRDSDNNRQVRCSIQQNVPFKLVPSIKNYYSLVSTGQLDRELVSVYNITITATDEGSPPLSSSKSVELSVADINDNPPVFEEQSYSAYVSENNKPGSTLCSVSARDPDWRQNGTVIYSLLAGEVSGAPVSSYLSVNGDTGVIHAVRSFDYEQLRSFKVQVTARDNGSPPLSSNVTVSVFISDVNDNSPQILYPAPEGNSFMTELVPKAAHGGSLVSKVIAVDADSGQNAWLSYHIVKSTDPGLFTIGVHSGEIRTQRDISESDSMKQNLIVAVKDNGQPSLSATCSMYLLISDNLAEVPELKDISYDDKNSKLTSYLIIALVCVSTFFLTFIIIILGVRFCRRRKPRLLFDGAVAIPSAYLPPNYADVDGTGTLRSAYNYDAYLTTGSRTSDFKFVTSYNDNTLPADQTLRKSPSDFVDPFEDLEPPVEKMRSNI</sequence>
<comment type="caution">
    <text evidence="1">The sequence shown here is derived from an EMBL/GenBank/DDBJ whole genome shotgun (WGS) entry which is preliminary data.</text>
</comment>
<name>A0ACB8V8G6_9TELE</name>
<gene>
    <name evidence="1" type="ORF">L3Q82_020575</name>
</gene>
<organism evidence="1 2">
    <name type="scientific">Scortum barcoo</name>
    <name type="common">barcoo grunter</name>
    <dbReference type="NCBI Taxonomy" id="214431"/>
    <lineage>
        <taxon>Eukaryota</taxon>
        <taxon>Metazoa</taxon>
        <taxon>Chordata</taxon>
        <taxon>Craniata</taxon>
        <taxon>Vertebrata</taxon>
        <taxon>Euteleostomi</taxon>
        <taxon>Actinopterygii</taxon>
        <taxon>Neopterygii</taxon>
        <taxon>Teleostei</taxon>
        <taxon>Neoteleostei</taxon>
        <taxon>Acanthomorphata</taxon>
        <taxon>Eupercaria</taxon>
        <taxon>Centrarchiformes</taxon>
        <taxon>Terapontoidei</taxon>
        <taxon>Terapontidae</taxon>
        <taxon>Scortum</taxon>
    </lineage>
</organism>
<accession>A0ACB8V8G6</accession>
<dbReference type="Proteomes" id="UP000831701">
    <property type="component" value="Chromosome 24"/>
</dbReference>
<keyword evidence="2" id="KW-1185">Reference proteome</keyword>
<reference evidence="1" key="1">
    <citation type="submission" date="2022-04" db="EMBL/GenBank/DDBJ databases">
        <title>Jade perch genome.</title>
        <authorList>
            <person name="Chao B."/>
        </authorList>
    </citation>
    <scope>NUCLEOTIDE SEQUENCE</scope>
    <source>
        <strain evidence="1">CB-2022</strain>
    </source>
</reference>
<protein>
    <submittedName>
        <fullName evidence="1">Uncharacterized protein</fullName>
    </submittedName>
</protein>
<proteinExistence type="predicted"/>